<dbReference type="Proteomes" id="UP000663829">
    <property type="component" value="Unassembled WGS sequence"/>
</dbReference>
<evidence type="ECO:0000313" key="2">
    <source>
        <dbReference type="EMBL" id="CAF3930857.1"/>
    </source>
</evidence>
<keyword evidence="3" id="KW-1185">Reference proteome</keyword>
<dbReference type="EMBL" id="CAJOBC010007393">
    <property type="protein sequence ID" value="CAF3930857.1"/>
    <property type="molecule type" value="Genomic_DNA"/>
</dbReference>
<name>A0A814TYX8_9BILA</name>
<comment type="caution">
    <text evidence="1">The sequence shown here is derived from an EMBL/GenBank/DDBJ whole genome shotgun (WGS) entry which is preliminary data.</text>
</comment>
<evidence type="ECO:0000313" key="3">
    <source>
        <dbReference type="Proteomes" id="UP000663829"/>
    </source>
</evidence>
<accession>A0A814TYX8</accession>
<dbReference type="AlphaFoldDB" id="A0A814TYX8"/>
<protein>
    <submittedName>
        <fullName evidence="1">Uncharacterized protein</fullName>
    </submittedName>
</protein>
<evidence type="ECO:0000313" key="1">
    <source>
        <dbReference type="EMBL" id="CAF1167296.1"/>
    </source>
</evidence>
<sequence length="536" mass="62018">MECLILSLSKKSVLIKHSAGLKIHPQCVGKNNFIQIPFLESLLNLTKLPEVQQCLSEPHIPNPNVITDYRDAKYYQDILKNTNKQDLLSFEMACDDLTITNQISHHVHKLFLFYWTLLNLNCYQRSKQVVKRLLAVVPKTLMANTTIADVMSDFIDGLLIMWHQGIEIVINGTKKNFFGILLYTVADFPATNCCHGFKESTSALRFCRLCDVRKDNYFESLDKSSIRIIPEEYDRYCTQIELFNDPSQKNSKKEWQTLWGINSRSAFCRLPYFDVTRQVLYDPLHVFLEGVCKVELNAFLIFCHDSRRFDIAVFCSKVCSFPYLSNEKCSKQSLNVKIEDIKKSGSVPLDSAQLLYLFRYLPFMLAELLGKMHNSDIQILIECGNDDEEIILPSGSTLASARSTIIQQTKFQLSESCHFRLWCDKFKKYRNNLELVILKDLDKVEIIKPDVLLDRQITIPTITDLSYSHVASISTRPPLLDRFNNPYFYTQQPQNQQTNNEELSMYPDHFSYDVINDGRICQDENMKEVDCLSSPQ</sequence>
<gene>
    <name evidence="1" type="ORF">GPM918_LOCUS21991</name>
    <name evidence="2" type="ORF">SRO942_LOCUS21987</name>
</gene>
<reference evidence="1" key="1">
    <citation type="submission" date="2021-02" db="EMBL/GenBank/DDBJ databases">
        <authorList>
            <person name="Nowell W R."/>
        </authorList>
    </citation>
    <scope>NUCLEOTIDE SEQUENCE</scope>
</reference>
<feature type="non-terminal residue" evidence="1">
    <location>
        <position position="1"/>
    </location>
</feature>
<organism evidence="1 3">
    <name type="scientific">Didymodactylos carnosus</name>
    <dbReference type="NCBI Taxonomy" id="1234261"/>
    <lineage>
        <taxon>Eukaryota</taxon>
        <taxon>Metazoa</taxon>
        <taxon>Spiralia</taxon>
        <taxon>Gnathifera</taxon>
        <taxon>Rotifera</taxon>
        <taxon>Eurotatoria</taxon>
        <taxon>Bdelloidea</taxon>
        <taxon>Philodinida</taxon>
        <taxon>Philodinidae</taxon>
        <taxon>Didymodactylos</taxon>
    </lineage>
</organism>
<dbReference type="Proteomes" id="UP000681722">
    <property type="component" value="Unassembled WGS sequence"/>
</dbReference>
<dbReference type="OrthoDB" id="7699125at2759"/>
<proteinExistence type="predicted"/>
<dbReference type="EMBL" id="CAJNOQ010007394">
    <property type="protein sequence ID" value="CAF1167296.1"/>
    <property type="molecule type" value="Genomic_DNA"/>
</dbReference>